<proteinExistence type="inferred from homology"/>
<dbReference type="Pfam" id="PF00015">
    <property type="entry name" value="MCPsignal"/>
    <property type="match status" value="1"/>
</dbReference>
<dbReference type="Pfam" id="PF00672">
    <property type="entry name" value="HAMP"/>
    <property type="match status" value="1"/>
</dbReference>
<dbReference type="CDD" id="cd06225">
    <property type="entry name" value="HAMP"/>
    <property type="match status" value="1"/>
</dbReference>
<dbReference type="AlphaFoldDB" id="A0A084XXU1"/>
<dbReference type="STRING" id="1457154.CAPSK01_003403"/>
<dbReference type="FunFam" id="1.10.287.950:FF:000001">
    <property type="entry name" value="Methyl-accepting chemotaxis sensory transducer"/>
    <property type="match status" value="1"/>
</dbReference>
<feature type="transmembrane region" description="Helical" evidence="5">
    <location>
        <begin position="320"/>
        <end position="338"/>
    </location>
</feature>
<dbReference type="Gene3D" id="3.30.450.20">
    <property type="entry name" value="PAS domain"/>
    <property type="match status" value="1"/>
</dbReference>
<dbReference type="Proteomes" id="UP000019812">
    <property type="component" value="Unassembled WGS sequence"/>
</dbReference>
<dbReference type="InterPro" id="IPR003660">
    <property type="entry name" value="HAMP_dom"/>
</dbReference>
<dbReference type="GO" id="GO:0007165">
    <property type="term" value="P:signal transduction"/>
    <property type="evidence" value="ECO:0007669"/>
    <property type="project" value="UniProtKB-KW"/>
</dbReference>
<feature type="transmembrane region" description="Helical" evidence="5">
    <location>
        <begin position="12"/>
        <end position="34"/>
    </location>
</feature>
<evidence type="ECO:0000256" key="3">
    <source>
        <dbReference type="ARBA" id="ARBA00029447"/>
    </source>
</evidence>
<dbReference type="SMART" id="SM00283">
    <property type="entry name" value="MA"/>
    <property type="match status" value="1"/>
</dbReference>
<comment type="caution">
    <text evidence="8">The sequence shown here is derived from an EMBL/GenBank/DDBJ whole genome shotgun (WGS) entry which is preliminary data.</text>
</comment>
<dbReference type="GO" id="GO:0006935">
    <property type="term" value="P:chemotaxis"/>
    <property type="evidence" value="ECO:0007669"/>
    <property type="project" value="UniProtKB-ARBA"/>
</dbReference>
<dbReference type="SUPFAM" id="SSF103190">
    <property type="entry name" value="Sensory domain-like"/>
    <property type="match status" value="1"/>
</dbReference>
<evidence type="ECO:0008006" key="10">
    <source>
        <dbReference type="Google" id="ProtNLM"/>
    </source>
</evidence>
<protein>
    <recommendedName>
        <fullName evidence="10">Methyl-accepting chemotaxis protein</fullName>
    </recommendedName>
</protein>
<comment type="similarity">
    <text evidence="3">Belongs to the methyl-accepting chemotaxis (MCP) protein family.</text>
</comment>
<dbReference type="PANTHER" id="PTHR32089:SF112">
    <property type="entry name" value="LYSOZYME-LIKE PROTEIN-RELATED"/>
    <property type="match status" value="1"/>
</dbReference>
<evidence type="ECO:0000256" key="5">
    <source>
        <dbReference type="SAM" id="Phobius"/>
    </source>
</evidence>
<dbReference type="CDD" id="cd11386">
    <property type="entry name" value="MCP_signal"/>
    <property type="match status" value="1"/>
</dbReference>
<dbReference type="InterPro" id="IPR004089">
    <property type="entry name" value="MCPsignal_dom"/>
</dbReference>
<dbReference type="RefSeq" id="WP_273703763.1">
    <property type="nucleotide sequence ID" value="NZ_JDSS02000031.1"/>
</dbReference>
<feature type="domain" description="Methyl-accepting transducer" evidence="6">
    <location>
        <begin position="398"/>
        <end position="634"/>
    </location>
</feature>
<evidence type="ECO:0000256" key="2">
    <source>
        <dbReference type="ARBA" id="ARBA00023224"/>
    </source>
</evidence>
<reference evidence="8 9" key="1">
    <citation type="submission" date="2014-07" db="EMBL/GenBank/DDBJ databases">
        <title>Expanding our view of genomic diversity in Candidatus Accumulibacter clades.</title>
        <authorList>
            <person name="Skennerton C.T."/>
            <person name="Barr J.J."/>
            <person name="Slater F.R."/>
            <person name="Bond P.L."/>
            <person name="Tyson G.W."/>
        </authorList>
    </citation>
    <scope>NUCLEOTIDE SEQUENCE [LARGE SCALE GENOMIC DNA]</scope>
    <source>
        <strain evidence="9">SK-01</strain>
    </source>
</reference>
<organism evidence="8 9">
    <name type="scientific">Candidatus Accumulibacter vicinus</name>
    <dbReference type="NCBI Taxonomy" id="2954382"/>
    <lineage>
        <taxon>Bacteria</taxon>
        <taxon>Pseudomonadati</taxon>
        <taxon>Pseudomonadota</taxon>
        <taxon>Betaproteobacteria</taxon>
        <taxon>Candidatus Accumulibacter</taxon>
    </lineage>
</organism>
<feature type="domain" description="HAMP" evidence="7">
    <location>
        <begin position="341"/>
        <end position="393"/>
    </location>
</feature>
<keyword evidence="5" id="KW-0472">Membrane</keyword>
<sequence>MPHRFRDLAIALKLNLVQGLVMLAIILAATGWTASYLREQLTYKALDDLKQINRLAVSMFETYDQGLRHDIERSGRVFSGSFDKPFELVEAGAAPQLLHGGTRIDDRLDLTDTFTAKAGTVATIFIRQGNDFLRTATSLKKEDGARATGTLLGTDHPARQPLLAGQPYTGKATLFGRDFMTHYVPVRDASGKVIGAFFVGLEFTEGLQVLKKSILAIKVGSTGYVGALDAGKQKGVATLHPAKEGANLLAAKDSRGFEFIREMVDKKSGSIRYEWANPGETSAREKVAVFDHFPAWDWVVVSTSYVEEISGGADIVVRNLAWMALVIIVATLLSGFVVTRRWITRPLHEISLAADRIAAGDLTGRLTGDSTDEVGHLKQAIGKMAENLQTTVGSVRQASATILEQSLALVTAAEQVSSSAQVQRDAATGMAASVEEMSVSIDRVAEHAHAAQGLSISSGQAASQGAEVIHQAVGAMNQITGFVRQASTTVSELGRRSQDISAVVQVIREIADQTNLLALNAAIEAARAGEQGRGFAVVADEVRKLAERTATSTHSISEMIGHIQDGAKAAVHQMEDGVAQVEQGSVLADRAGQAIGEIEGRTNEVITTVGSISDAIREQSLASQTISQGVEQIAQMAEASHSASQGTAQSAQALRDLAAHLDQSLGHLRVR</sequence>
<dbReference type="SUPFAM" id="SSF58104">
    <property type="entry name" value="Methyl-accepting chemotaxis protein (MCP) signaling domain"/>
    <property type="match status" value="1"/>
</dbReference>
<keyword evidence="5" id="KW-1133">Transmembrane helix</keyword>
<dbReference type="EMBL" id="JDSS02000031">
    <property type="protein sequence ID" value="KFB67285.1"/>
    <property type="molecule type" value="Genomic_DNA"/>
</dbReference>
<evidence type="ECO:0000256" key="4">
    <source>
        <dbReference type="PROSITE-ProRule" id="PRU00284"/>
    </source>
</evidence>
<name>A0A084XXU1_9PROT</name>
<dbReference type="PROSITE" id="PS50111">
    <property type="entry name" value="CHEMOTAXIS_TRANSDUC_2"/>
    <property type="match status" value="1"/>
</dbReference>
<dbReference type="CDD" id="cd12912">
    <property type="entry name" value="PDC2_MCP_like"/>
    <property type="match status" value="1"/>
</dbReference>
<evidence type="ECO:0000256" key="1">
    <source>
        <dbReference type="ARBA" id="ARBA00004370"/>
    </source>
</evidence>
<dbReference type="GO" id="GO:0016020">
    <property type="term" value="C:membrane"/>
    <property type="evidence" value="ECO:0007669"/>
    <property type="project" value="UniProtKB-SubCell"/>
</dbReference>
<keyword evidence="2 4" id="KW-0807">Transducer</keyword>
<evidence type="ECO:0000313" key="8">
    <source>
        <dbReference type="EMBL" id="KFB67285.1"/>
    </source>
</evidence>
<evidence type="ECO:0000313" key="9">
    <source>
        <dbReference type="Proteomes" id="UP000019812"/>
    </source>
</evidence>
<dbReference type="PANTHER" id="PTHR32089">
    <property type="entry name" value="METHYL-ACCEPTING CHEMOTAXIS PROTEIN MCPB"/>
    <property type="match status" value="1"/>
</dbReference>
<dbReference type="Pfam" id="PF17201">
    <property type="entry name" value="Cache_3-Cache_2"/>
    <property type="match status" value="1"/>
</dbReference>
<evidence type="ECO:0000259" key="7">
    <source>
        <dbReference type="PROSITE" id="PS50885"/>
    </source>
</evidence>
<dbReference type="PROSITE" id="PS50885">
    <property type="entry name" value="HAMP"/>
    <property type="match status" value="1"/>
</dbReference>
<gene>
    <name evidence="8" type="ORF">CAPSK01_003403</name>
</gene>
<dbReference type="Gene3D" id="1.10.287.950">
    <property type="entry name" value="Methyl-accepting chemotaxis protein"/>
    <property type="match status" value="1"/>
</dbReference>
<dbReference type="InterPro" id="IPR029151">
    <property type="entry name" value="Sensor-like_sf"/>
</dbReference>
<keyword evidence="5" id="KW-0812">Transmembrane</keyword>
<dbReference type="InterPro" id="IPR033462">
    <property type="entry name" value="Cache_3-Cache_2"/>
</dbReference>
<evidence type="ECO:0000259" key="6">
    <source>
        <dbReference type="PROSITE" id="PS50111"/>
    </source>
</evidence>
<comment type="subcellular location">
    <subcellularLocation>
        <location evidence="1">Membrane</location>
    </subcellularLocation>
</comment>
<accession>A0A084XXU1</accession>
<dbReference type="SMART" id="SM00304">
    <property type="entry name" value="HAMP"/>
    <property type="match status" value="2"/>
</dbReference>